<keyword evidence="3" id="KW-0963">Cytoplasm</keyword>
<dbReference type="AlphaFoldDB" id="A0AAN8TEU1"/>
<dbReference type="PANTHER" id="PTHR10527">
    <property type="entry name" value="IMPORTIN BETA"/>
    <property type="match status" value="1"/>
</dbReference>
<reference evidence="6 7" key="1">
    <citation type="submission" date="2024-02" db="EMBL/GenBank/DDBJ databases">
        <title>de novo genome assembly of Solanum bulbocastanum strain 11H21.</title>
        <authorList>
            <person name="Hosaka A.J."/>
        </authorList>
    </citation>
    <scope>NUCLEOTIDE SEQUENCE [LARGE SCALE GENOMIC DNA]</scope>
    <source>
        <tissue evidence="6">Young leaves</tissue>
    </source>
</reference>
<keyword evidence="2" id="KW-0813">Transport</keyword>
<evidence type="ECO:0000313" key="6">
    <source>
        <dbReference type="EMBL" id="KAK6785850.1"/>
    </source>
</evidence>
<keyword evidence="5" id="KW-0653">Protein transport</keyword>
<dbReference type="SUPFAM" id="SSF48371">
    <property type="entry name" value="ARM repeat"/>
    <property type="match status" value="1"/>
</dbReference>
<gene>
    <name evidence="6" type="ORF">RDI58_014375</name>
</gene>
<evidence type="ECO:0000256" key="3">
    <source>
        <dbReference type="ARBA" id="ARBA00022490"/>
    </source>
</evidence>
<dbReference type="InterPro" id="IPR011989">
    <property type="entry name" value="ARM-like"/>
</dbReference>
<comment type="subcellular location">
    <subcellularLocation>
        <location evidence="1">Cytoplasm</location>
    </subcellularLocation>
</comment>
<proteinExistence type="predicted"/>
<organism evidence="6 7">
    <name type="scientific">Solanum bulbocastanum</name>
    <name type="common">Wild potato</name>
    <dbReference type="NCBI Taxonomy" id="147425"/>
    <lineage>
        <taxon>Eukaryota</taxon>
        <taxon>Viridiplantae</taxon>
        <taxon>Streptophyta</taxon>
        <taxon>Embryophyta</taxon>
        <taxon>Tracheophyta</taxon>
        <taxon>Spermatophyta</taxon>
        <taxon>Magnoliopsida</taxon>
        <taxon>eudicotyledons</taxon>
        <taxon>Gunneridae</taxon>
        <taxon>Pentapetalae</taxon>
        <taxon>asterids</taxon>
        <taxon>lamiids</taxon>
        <taxon>Solanales</taxon>
        <taxon>Solanaceae</taxon>
        <taxon>Solanoideae</taxon>
        <taxon>Solaneae</taxon>
        <taxon>Solanum</taxon>
    </lineage>
</organism>
<name>A0AAN8TEU1_SOLBU</name>
<evidence type="ECO:0000256" key="2">
    <source>
        <dbReference type="ARBA" id="ARBA00022448"/>
    </source>
</evidence>
<sequence length="151" mass="17268">MCSYGMESFYRLAIALGGHAILPNCPVCLFKFLHDQDWRIRHAAVTAIGLISDGCSKALLVEMVKFGQSIVNLMQDSLFVCALKGTTRTGYLSCLTFTITRIQMFHRLWQLQLVFVLYSDQISLNLILKFIRLWLSHLPIWCNLDEAKISH</sequence>
<accession>A0AAN8TEU1</accession>
<dbReference type="EMBL" id="JBANQN010000006">
    <property type="protein sequence ID" value="KAK6785850.1"/>
    <property type="molecule type" value="Genomic_DNA"/>
</dbReference>
<protein>
    <submittedName>
        <fullName evidence="6">Uncharacterized protein</fullName>
    </submittedName>
</protein>
<evidence type="ECO:0000313" key="7">
    <source>
        <dbReference type="Proteomes" id="UP001371456"/>
    </source>
</evidence>
<evidence type="ECO:0000256" key="4">
    <source>
        <dbReference type="ARBA" id="ARBA00022737"/>
    </source>
</evidence>
<keyword evidence="4" id="KW-0677">Repeat</keyword>
<keyword evidence="7" id="KW-1185">Reference proteome</keyword>
<dbReference type="InterPro" id="IPR040122">
    <property type="entry name" value="Importin_beta"/>
</dbReference>
<dbReference type="Proteomes" id="UP001371456">
    <property type="component" value="Unassembled WGS sequence"/>
</dbReference>
<evidence type="ECO:0000256" key="5">
    <source>
        <dbReference type="ARBA" id="ARBA00022927"/>
    </source>
</evidence>
<evidence type="ECO:0000256" key="1">
    <source>
        <dbReference type="ARBA" id="ARBA00004496"/>
    </source>
</evidence>
<comment type="caution">
    <text evidence="6">The sequence shown here is derived from an EMBL/GenBank/DDBJ whole genome shotgun (WGS) entry which is preliminary data.</text>
</comment>
<dbReference type="GO" id="GO:0005737">
    <property type="term" value="C:cytoplasm"/>
    <property type="evidence" value="ECO:0007669"/>
    <property type="project" value="UniProtKB-SubCell"/>
</dbReference>
<dbReference type="Gene3D" id="1.25.10.10">
    <property type="entry name" value="Leucine-rich Repeat Variant"/>
    <property type="match status" value="1"/>
</dbReference>
<dbReference type="GO" id="GO:0006606">
    <property type="term" value="P:protein import into nucleus"/>
    <property type="evidence" value="ECO:0007669"/>
    <property type="project" value="InterPro"/>
</dbReference>
<dbReference type="InterPro" id="IPR016024">
    <property type="entry name" value="ARM-type_fold"/>
</dbReference>